<feature type="non-terminal residue" evidence="1">
    <location>
        <position position="1"/>
    </location>
</feature>
<dbReference type="AlphaFoldDB" id="A0A9N9DEU8"/>
<keyword evidence="2" id="KW-1185">Reference proteome</keyword>
<proteinExistence type="predicted"/>
<accession>A0A9N9DEU8</accession>
<gene>
    <name evidence="1" type="ORF">CPELLU_LOCUS8608</name>
</gene>
<evidence type="ECO:0000313" key="2">
    <source>
        <dbReference type="Proteomes" id="UP000789759"/>
    </source>
</evidence>
<reference evidence="1" key="1">
    <citation type="submission" date="2021-06" db="EMBL/GenBank/DDBJ databases">
        <authorList>
            <person name="Kallberg Y."/>
            <person name="Tangrot J."/>
            <person name="Rosling A."/>
        </authorList>
    </citation>
    <scope>NUCLEOTIDE SEQUENCE</scope>
    <source>
        <strain evidence="1">FL966</strain>
    </source>
</reference>
<dbReference type="EMBL" id="CAJVQA010006183">
    <property type="protein sequence ID" value="CAG8635728.1"/>
    <property type="molecule type" value="Genomic_DNA"/>
</dbReference>
<comment type="caution">
    <text evidence="1">The sequence shown here is derived from an EMBL/GenBank/DDBJ whole genome shotgun (WGS) entry which is preliminary data.</text>
</comment>
<protein>
    <submittedName>
        <fullName evidence="1">7122_t:CDS:1</fullName>
    </submittedName>
</protein>
<dbReference type="Proteomes" id="UP000789759">
    <property type="component" value="Unassembled WGS sequence"/>
</dbReference>
<dbReference type="OrthoDB" id="1077582at2759"/>
<organism evidence="1 2">
    <name type="scientific">Cetraspora pellucida</name>
    <dbReference type="NCBI Taxonomy" id="1433469"/>
    <lineage>
        <taxon>Eukaryota</taxon>
        <taxon>Fungi</taxon>
        <taxon>Fungi incertae sedis</taxon>
        <taxon>Mucoromycota</taxon>
        <taxon>Glomeromycotina</taxon>
        <taxon>Glomeromycetes</taxon>
        <taxon>Diversisporales</taxon>
        <taxon>Gigasporaceae</taxon>
        <taxon>Cetraspora</taxon>
    </lineage>
</organism>
<sequence>MVEKNYQFFVDSKIKVPSFIGSLTIPDEPKYQKYIDSIKVSDLNREMKTTRRIKTIIKEWLIISIFYTKPFVGNPWFSTSPRDLWFIKYINKIFKNLATFLSETILNAISLLGSHLEYNKRITSFNHFSIDYAIFSYFMEYVWFCGKPLR</sequence>
<name>A0A9N9DEU8_9GLOM</name>
<evidence type="ECO:0000313" key="1">
    <source>
        <dbReference type="EMBL" id="CAG8635728.1"/>
    </source>
</evidence>